<evidence type="ECO:0000256" key="1">
    <source>
        <dbReference type="SAM" id="Phobius"/>
    </source>
</evidence>
<name>A0A0F5JEG6_9BACT</name>
<evidence type="ECO:0000313" key="3">
    <source>
        <dbReference type="Proteomes" id="UP000033035"/>
    </source>
</evidence>
<protein>
    <recommendedName>
        <fullName evidence="4">YbbR-like protein</fullName>
    </recommendedName>
</protein>
<gene>
    <name evidence="2" type="ORF">HMPREF1536_03332</name>
</gene>
<evidence type="ECO:0008006" key="4">
    <source>
        <dbReference type="Google" id="ProtNLM"/>
    </source>
</evidence>
<dbReference type="EMBL" id="AQHW01000015">
    <property type="protein sequence ID" value="KKB55857.1"/>
    <property type="molecule type" value="Genomic_DNA"/>
</dbReference>
<dbReference type="PANTHER" id="PTHR37804">
    <property type="entry name" value="CDAA REGULATORY PROTEIN CDAR"/>
    <property type="match status" value="1"/>
</dbReference>
<sequence>MSQLDRINQSFKSARIKINAFLRRQRWKEALIFFSFVLLSFGFWLLQSLQQEYEIEINIPVRYKNIPPDISFTGTPPQEVVARVKDKGSVLLNYSFGRSFAPIEANMKNQAEKSGSLSIAKKTIQSDIQKQLLATTTLMGFEPQLIEAAYSKRIKKDIPVVFNGTIQTNPGFHVSGNITISPASISVYASDVVLDTLNQAKTVFTEIKKGNKTVTKTIQLQKVDEATYDPTSVTITIPIEEFTEKTLEIPVLCTDLPPHYTLRTFPSIAKVTCSVPLSRFKDLSEDAFEIKFSFKDLEQNVSGTLPIHLTKKPDWVTSATLVPDKIEFILEQNNLHD</sequence>
<reference evidence="2 3" key="1">
    <citation type="submission" date="2013-04" db="EMBL/GenBank/DDBJ databases">
        <title>The Genome Sequence of Parabacteroides gordonii DSM 23371.</title>
        <authorList>
            <consortium name="The Broad Institute Genomics Platform"/>
            <person name="Earl A."/>
            <person name="Ward D."/>
            <person name="Feldgarden M."/>
            <person name="Gevers D."/>
            <person name="Martens E."/>
            <person name="Sakamoto M."/>
            <person name="Benno Y."/>
            <person name="Suzuki N."/>
            <person name="Matsunaga N."/>
            <person name="Koshihara K."/>
            <person name="Seki M."/>
            <person name="Komiya H."/>
            <person name="Walker B."/>
            <person name="Young S."/>
            <person name="Zeng Q."/>
            <person name="Gargeya S."/>
            <person name="Fitzgerald M."/>
            <person name="Haas B."/>
            <person name="Abouelleil A."/>
            <person name="Allen A.W."/>
            <person name="Alvarado L."/>
            <person name="Arachchi H.M."/>
            <person name="Berlin A.M."/>
            <person name="Chapman S.B."/>
            <person name="Gainer-Dewar J."/>
            <person name="Goldberg J."/>
            <person name="Griggs A."/>
            <person name="Gujja S."/>
            <person name="Hansen M."/>
            <person name="Howarth C."/>
            <person name="Imamovic A."/>
            <person name="Ireland A."/>
            <person name="Larimer J."/>
            <person name="McCowan C."/>
            <person name="Murphy C."/>
            <person name="Pearson M."/>
            <person name="Poon T.W."/>
            <person name="Priest M."/>
            <person name="Roberts A."/>
            <person name="Saif S."/>
            <person name="Shea T."/>
            <person name="Sisk P."/>
            <person name="Sykes S."/>
            <person name="Wortman J."/>
            <person name="Nusbaum C."/>
            <person name="Birren B."/>
        </authorList>
    </citation>
    <scope>NUCLEOTIDE SEQUENCE [LARGE SCALE GENOMIC DNA]</scope>
    <source>
        <strain evidence="2 3">MS-1</strain>
    </source>
</reference>
<keyword evidence="1" id="KW-0472">Membrane</keyword>
<dbReference type="Gene3D" id="2.170.120.40">
    <property type="entry name" value="YbbR-like domain"/>
    <property type="match status" value="1"/>
</dbReference>
<feature type="transmembrane region" description="Helical" evidence="1">
    <location>
        <begin position="30"/>
        <end position="46"/>
    </location>
</feature>
<dbReference type="Proteomes" id="UP000033035">
    <property type="component" value="Unassembled WGS sequence"/>
</dbReference>
<keyword evidence="1" id="KW-0812">Transmembrane</keyword>
<dbReference type="RefSeq" id="WP_028726307.1">
    <property type="nucleotide sequence ID" value="NZ_AUAE01000008.1"/>
</dbReference>
<dbReference type="AlphaFoldDB" id="A0A0F5JEG6"/>
<evidence type="ECO:0000313" key="2">
    <source>
        <dbReference type="EMBL" id="KKB55857.1"/>
    </source>
</evidence>
<keyword evidence="3" id="KW-1185">Reference proteome</keyword>
<dbReference type="STRING" id="1203610.HMPREF1536_03332"/>
<dbReference type="PATRIC" id="fig|1203610.3.peg.3395"/>
<keyword evidence="1" id="KW-1133">Transmembrane helix</keyword>
<accession>A0A0F5JEG6</accession>
<dbReference type="PANTHER" id="PTHR37804:SF1">
    <property type="entry name" value="CDAA REGULATORY PROTEIN CDAR"/>
    <property type="match status" value="1"/>
</dbReference>
<dbReference type="HOGENOM" id="CLU_069602_0_0_10"/>
<dbReference type="InterPro" id="IPR053154">
    <property type="entry name" value="c-di-AMP_regulator"/>
</dbReference>
<organism evidence="2 3">
    <name type="scientific">Parabacteroides gordonii MS-1 = DSM 23371</name>
    <dbReference type="NCBI Taxonomy" id="1203610"/>
    <lineage>
        <taxon>Bacteria</taxon>
        <taxon>Pseudomonadati</taxon>
        <taxon>Bacteroidota</taxon>
        <taxon>Bacteroidia</taxon>
        <taxon>Bacteroidales</taxon>
        <taxon>Tannerellaceae</taxon>
        <taxon>Parabacteroides</taxon>
    </lineage>
</organism>
<comment type="caution">
    <text evidence="2">The sequence shown here is derived from an EMBL/GenBank/DDBJ whole genome shotgun (WGS) entry which is preliminary data.</text>
</comment>
<proteinExistence type="predicted"/>